<keyword evidence="14" id="KW-1185">Reference proteome</keyword>
<dbReference type="Proteomes" id="UP000309872">
    <property type="component" value="Unassembled WGS sequence"/>
</dbReference>
<dbReference type="PROSITE" id="PS52016">
    <property type="entry name" value="TONB_DEPENDENT_REC_3"/>
    <property type="match status" value="1"/>
</dbReference>
<comment type="similarity">
    <text evidence="10 11">Belongs to the TonB-dependent receptor family.</text>
</comment>
<dbReference type="InterPro" id="IPR011662">
    <property type="entry name" value="Secretin/TonB_short_N"/>
</dbReference>
<evidence type="ECO:0000256" key="6">
    <source>
        <dbReference type="ARBA" id="ARBA00023004"/>
    </source>
</evidence>
<gene>
    <name evidence="13" type="ORF">FAZ19_02765</name>
</gene>
<dbReference type="SMART" id="SM00965">
    <property type="entry name" value="STN"/>
    <property type="match status" value="1"/>
</dbReference>
<keyword evidence="4" id="KW-0406">Ion transport</keyword>
<dbReference type="InterPro" id="IPR036942">
    <property type="entry name" value="Beta-barrel_TonB_sf"/>
</dbReference>
<dbReference type="Pfam" id="PF07715">
    <property type="entry name" value="Plug"/>
    <property type="match status" value="1"/>
</dbReference>
<comment type="subcellular location">
    <subcellularLocation>
        <location evidence="1 10">Cell outer membrane</location>
        <topology evidence="1 10">Multi-pass membrane protein</topology>
    </subcellularLocation>
</comment>
<keyword evidence="13" id="KW-0675">Receptor</keyword>
<keyword evidence="2 10" id="KW-0813">Transport</keyword>
<keyword evidence="3 10" id="KW-1134">Transmembrane beta strand</keyword>
<evidence type="ECO:0000313" key="13">
    <source>
        <dbReference type="EMBL" id="TJY68196.1"/>
    </source>
</evidence>
<evidence type="ECO:0000256" key="4">
    <source>
        <dbReference type="ARBA" id="ARBA00022496"/>
    </source>
</evidence>
<evidence type="ECO:0000256" key="11">
    <source>
        <dbReference type="RuleBase" id="RU003357"/>
    </source>
</evidence>
<keyword evidence="8 10" id="KW-0472">Membrane</keyword>
<dbReference type="Pfam" id="PF00593">
    <property type="entry name" value="TonB_dep_Rec_b-barrel"/>
    <property type="match status" value="1"/>
</dbReference>
<dbReference type="InterPro" id="IPR037066">
    <property type="entry name" value="Plug_dom_sf"/>
</dbReference>
<dbReference type="SUPFAM" id="SSF49464">
    <property type="entry name" value="Carboxypeptidase regulatory domain-like"/>
    <property type="match status" value="1"/>
</dbReference>
<dbReference type="InterPro" id="IPR012910">
    <property type="entry name" value="Plug_dom"/>
</dbReference>
<evidence type="ECO:0000313" key="14">
    <source>
        <dbReference type="Proteomes" id="UP000309872"/>
    </source>
</evidence>
<organism evidence="13 14">
    <name type="scientific">Sphingobacterium alkalisoli</name>
    <dbReference type="NCBI Taxonomy" id="1874115"/>
    <lineage>
        <taxon>Bacteria</taxon>
        <taxon>Pseudomonadati</taxon>
        <taxon>Bacteroidota</taxon>
        <taxon>Sphingobacteriia</taxon>
        <taxon>Sphingobacteriales</taxon>
        <taxon>Sphingobacteriaceae</taxon>
        <taxon>Sphingobacterium</taxon>
    </lineage>
</organism>
<dbReference type="GO" id="GO:0009279">
    <property type="term" value="C:cell outer membrane"/>
    <property type="evidence" value="ECO:0007669"/>
    <property type="project" value="UniProtKB-SubCell"/>
</dbReference>
<dbReference type="OrthoDB" id="9768177at2"/>
<dbReference type="AlphaFoldDB" id="A0A4U0H8V0"/>
<evidence type="ECO:0000256" key="7">
    <source>
        <dbReference type="ARBA" id="ARBA00023077"/>
    </source>
</evidence>
<dbReference type="Pfam" id="PF07660">
    <property type="entry name" value="STN"/>
    <property type="match status" value="1"/>
</dbReference>
<dbReference type="InterPro" id="IPR039426">
    <property type="entry name" value="TonB-dep_rcpt-like"/>
</dbReference>
<keyword evidence="5 10" id="KW-0812">Transmembrane</keyword>
<dbReference type="InterPro" id="IPR000531">
    <property type="entry name" value="Beta-barrel_TonB"/>
</dbReference>
<dbReference type="Gene3D" id="2.170.130.10">
    <property type="entry name" value="TonB-dependent receptor, plug domain"/>
    <property type="match status" value="1"/>
</dbReference>
<evidence type="ECO:0000256" key="1">
    <source>
        <dbReference type="ARBA" id="ARBA00004571"/>
    </source>
</evidence>
<feature type="domain" description="Secretin/TonB short N-terminal" evidence="12">
    <location>
        <begin position="67"/>
        <end position="118"/>
    </location>
</feature>
<dbReference type="Gene3D" id="2.40.170.20">
    <property type="entry name" value="TonB-dependent receptor, beta-barrel domain"/>
    <property type="match status" value="1"/>
</dbReference>
<dbReference type="RefSeq" id="WP_136819066.1">
    <property type="nucleotide sequence ID" value="NZ_BMJX01000001.1"/>
</dbReference>
<evidence type="ECO:0000256" key="2">
    <source>
        <dbReference type="ARBA" id="ARBA00022448"/>
    </source>
</evidence>
<evidence type="ECO:0000256" key="3">
    <source>
        <dbReference type="ARBA" id="ARBA00022452"/>
    </source>
</evidence>
<dbReference type="InterPro" id="IPR008969">
    <property type="entry name" value="CarboxyPept-like_regulatory"/>
</dbReference>
<dbReference type="NCBIfam" id="TIGR04057">
    <property type="entry name" value="SusC_RagA_signa"/>
    <property type="match status" value="1"/>
</dbReference>
<dbReference type="InterPro" id="IPR023997">
    <property type="entry name" value="TonB-dep_OMP_SusC/RagA_CS"/>
</dbReference>
<evidence type="ECO:0000256" key="9">
    <source>
        <dbReference type="ARBA" id="ARBA00023237"/>
    </source>
</evidence>
<sequence length="1143" mass="127400">MYEKITFPLQRVLKTQVLMRIQLTLTIIIFFVMQVGARSVAQHHVTLQQNGISMKEVFREIKKQTDRTVFYSAKRLNDTRKVNINLKNATLETVMDECLKGLPLTYVIMDKTIVLKEKETQRRKHIHQQSEERESNMHIQENVVTGTVRDANGTALAGISVSAEGATSAVATSDNGSYSIAVKSDGTLIFQSVGFARKEEAVRGRSVIDITLAQEISDLDEVVVVGYGTVKKSDLTGAVNVIDEQTIRNTPAANIAMALQGAGSGVNIQRSGGSTHPAHTPEIRIRGTRSIAAGNDPLLVVDGIPYDLGMMNNISPDDITSVTVLKDASSTAIYGSRGANGVILMTTKRGVEAAKAAVTYNGYLGVSKPLGFYDAMNSDEYMQLRKWSMYNRYKNSDSYTGIDDPRVLQRVFEGGLDGEIEGYDRGVYTDWQKELYDKDPVINNHQIGIAGGSKNTQYATSLGYFKSTGIYDLQSMERATLKLSVDHAINKYLKLGFNTLNTYYISRGESLNPMGDALSLSPLLSPYLDDGSIREKVHPNDLMSNPLMDLRPGAIQDDRKRLSTFTTGYLDVDFTHGFKYRLNAGVQLSQTTLQRYYQQGTSKRRQSSNYGYNESASLMNYTLENLLTYDKKVDKHNFNVTALFSAEERESQDFDLNYENVPTNQVGYYNPGTAENHKGAGEYSKWSMLSYMGRLNYDFDQRYYLTATFRGDGSSRLAQGNKWHYFPSAALAWNIGHEQFMDRTAHILSQLKLRLSYGEVGNTNVNPYDTMGNMSSNRYIFGSQGVLGYYPTAASNSELKWERTASYNAGIDFGFLKNRITGSIEVYKQYSNNLMMNFTPPATSGVSTAIPYNVGKTENVGFETNVRMDIFNGDGKNKFQWSTDLNIYFNRNKVVQLTEGVDQLISDNLFVGHPLGSFYEYVGLGIWQDTPEDRALAESFGLKTSGDESVIGTIKVSDISGPDGVPDDIINDNDRKVLGSHQANFEGGWTNTLAYKNFDFTVVMNFRQGGLLRSELYGGGQNSLLGGYTNNLDVDYWTPENTGARWPAPNNRVQSIPYKGTLTLFDASYLKIRTVTLGYTLPDQPLKSIGLSKARIYATATNPLTFFSEYVNKYKGLDPETNRVMGTVVPPSWQMLFGINITF</sequence>
<dbReference type="Pfam" id="PF13715">
    <property type="entry name" value="CarbopepD_reg_2"/>
    <property type="match status" value="1"/>
</dbReference>
<comment type="caution">
    <text evidence="13">The sequence shown here is derived from an EMBL/GenBank/DDBJ whole genome shotgun (WGS) entry which is preliminary data.</text>
</comment>
<evidence type="ECO:0000259" key="12">
    <source>
        <dbReference type="SMART" id="SM00965"/>
    </source>
</evidence>
<keyword evidence="6" id="KW-0408">Iron</keyword>
<dbReference type="EMBL" id="SUKA01000001">
    <property type="protein sequence ID" value="TJY68196.1"/>
    <property type="molecule type" value="Genomic_DNA"/>
</dbReference>
<dbReference type="InterPro" id="IPR023996">
    <property type="entry name" value="TonB-dep_OMP_SusC/RagA"/>
</dbReference>
<keyword evidence="4" id="KW-0410">Iron transport</keyword>
<accession>A0A4U0H8V0</accession>
<name>A0A4U0H8V0_9SPHI</name>
<protein>
    <submittedName>
        <fullName evidence="13">TonB-dependent receptor</fullName>
    </submittedName>
</protein>
<keyword evidence="9 10" id="KW-0998">Cell outer membrane</keyword>
<evidence type="ECO:0000256" key="8">
    <source>
        <dbReference type="ARBA" id="ARBA00023136"/>
    </source>
</evidence>
<dbReference type="Gene3D" id="2.60.40.1120">
    <property type="entry name" value="Carboxypeptidase-like, regulatory domain"/>
    <property type="match status" value="1"/>
</dbReference>
<keyword evidence="7 11" id="KW-0798">TonB box</keyword>
<reference evidence="13 14" key="1">
    <citation type="submission" date="2019-04" db="EMBL/GenBank/DDBJ databases">
        <title>Sphingobacterium olei sp. nov., isolated from oil-contaminated soil.</title>
        <authorList>
            <person name="Liu B."/>
        </authorList>
    </citation>
    <scope>NUCLEOTIDE SEQUENCE [LARGE SCALE GENOMIC DNA]</scope>
    <source>
        <strain evidence="13 14">Y3L14</strain>
    </source>
</reference>
<evidence type="ECO:0000256" key="5">
    <source>
        <dbReference type="ARBA" id="ARBA00022692"/>
    </source>
</evidence>
<evidence type="ECO:0000256" key="10">
    <source>
        <dbReference type="PROSITE-ProRule" id="PRU01360"/>
    </source>
</evidence>
<proteinExistence type="inferred from homology"/>
<dbReference type="NCBIfam" id="TIGR04056">
    <property type="entry name" value="OMP_RagA_SusC"/>
    <property type="match status" value="1"/>
</dbReference>
<dbReference type="SUPFAM" id="SSF56935">
    <property type="entry name" value="Porins"/>
    <property type="match status" value="1"/>
</dbReference>
<dbReference type="GO" id="GO:0006826">
    <property type="term" value="P:iron ion transport"/>
    <property type="evidence" value="ECO:0007669"/>
    <property type="project" value="UniProtKB-KW"/>
</dbReference>